<reference evidence="1" key="1">
    <citation type="submission" date="2014-07" db="EMBL/GenBank/DDBJ databases">
        <title>Identification of a novel salt tolerance gene in wild soybean by whole-genome sequencing.</title>
        <authorList>
            <person name="Lam H.-M."/>
            <person name="Qi X."/>
            <person name="Li M.-W."/>
            <person name="Liu X."/>
            <person name="Xie M."/>
            <person name="Ni M."/>
            <person name="Xu X."/>
        </authorList>
    </citation>
    <scope>NUCLEOTIDE SEQUENCE [LARGE SCALE GENOMIC DNA]</scope>
    <source>
        <tissue evidence="1">Root</tissue>
    </source>
</reference>
<dbReference type="AlphaFoldDB" id="A0A0B2SIH4"/>
<accession>A0A0B2SIH4</accession>
<sequence>MGSDGWWCLRWGGELDAKDTARMMAVVAPRDGAVVKVTSEALRLLISARGSSDGSC</sequence>
<dbReference type="EMBL" id="KN641157">
    <property type="protein sequence ID" value="KHN46526.1"/>
    <property type="molecule type" value="Genomic_DNA"/>
</dbReference>
<protein>
    <submittedName>
        <fullName evidence="1">Uncharacterized protein</fullName>
    </submittedName>
</protein>
<gene>
    <name evidence="1" type="ORF">glysoja_032618</name>
</gene>
<proteinExistence type="predicted"/>
<name>A0A0B2SIH4_GLYSO</name>
<dbReference type="Proteomes" id="UP000053555">
    <property type="component" value="Unassembled WGS sequence"/>
</dbReference>
<organism evidence="1">
    <name type="scientific">Glycine soja</name>
    <name type="common">Wild soybean</name>
    <dbReference type="NCBI Taxonomy" id="3848"/>
    <lineage>
        <taxon>Eukaryota</taxon>
        <taxon>Viridiplantae</taxon>
        <taxon>Streptophyta</taxon>
        <taxon>Embryophyta</taxon>
        <taxon>Tracheophyta</taxon>
        <taxon>Spermatophyta</taxon>
        <taxon>Magnoliopsida</taxon>
        <taxon>eudicotyledons</taxon>
        <taxon>Gunneridae</taxon>
        <taxon>Pentapetalae</taxon>
        <taxon>rosids</taxon>
        <taxon>fabids</taxon>
        <taxon>Fabales</taxon>
        <taxon>Fabaceae</taxon>
        <taxon>Papilionoideae</taxon>
        <taxon>50 kb inversion clade</taxon>
        <taxon>NPAAA clade</taxon>
        <taxon>indigoferoid/millettioid clade</taxon>
        <taxon>Phaseoleae</taxon>
        <taxon>Glycine</taxon>
        <taxon>Glycine subgen. Soja</taxon>
    </lineage>
</organism>
<evidence type="ECO:0000313" key="1">
    <source>
        <dbReference type="EMBL" id="KHN46526.1"/>
    </source>
</evidence>